<dbReference type="Proteomes" id="UP000295097">
    <property type="component" value="Unassembled WGS sequence"/>
</dbReference>
<accession>A0A4R3NRB1</accession>
<evidence type="ECO:0000259" key="9">
    <source>
        <dbReference type="Pfam" id="PF00576"/>
    </source>
</evidence>
<evidence type="ECO:0000256" key="4">
    <source>
        <dbReference type="ARBA" id="ARBA00011881"/>
    </source>
</evidence>
<proteinExistence type="inferred from homology"/>
<comment type="caution">
    <text evidence="10">The sequence shown here is derived from an EMBL/GenBank/DDBJ whole genome shotgun (WGS) entry which is preliminary data.</text>
</comment>
<comment type="subunit">
    <text evidence="4 8">Homotetramer.</text>
</comment>
<feature type="domain" description="Transthyretin/hydroxyisourate hydrolase" evidence="9">
    <location>
        <begin position="4"/>
        <end position="117"/>
    </location>
</feature>
<dbReference type="InterPro" id="IPR036817">
    <property type="entry name" value="Transthyretin/HIU_hydrolase_sf"/>
</dbReference>
<evidence type="ECO:0000313" key="10">
    <source>
        <dbReference type="EMBL" id="TCT37617.1"/>
    </source>
</evidence>
<dbReference type="InterPro" id="IPR000895">
    <property type="entry name" value="Transthyretin/HIU_hydrolase"/>
</dbReference>
<evidence type="ECO:0000256" key="8">
    <source>
        <dbReference type="RuleBase" id="RU361270"/>
    </source>
</evidence>
<dbReference type="Pfam" id="PF00576">
    <property type="entry name" value="Transthyretin"/>
    <property type="match status" value="1"/>
</dbReference>
<dbReference type="RefSeq" id="WP_132311762.1">
    <property type="nucleotide sequence ID" value="NZ_SMAR01000017.1"/>
</dbReference>
<comment type="catalytic activity">
    <reaction evidence="1 8">
        <text>5-hydroxyisourate + H2O = 5-hydroxy-2-oxo-4-ureido-2,5-dihydro-1H-imidazole-5-carboxylate + H(+)</text>
        <dbReference type="Rhea" id="RHEA:23736"/>
        <dbReference type="ChEBI" id="CHEBI:15377"/>
        <dbReference type="ChEBI" id="CHEBI:15378"/>
        <dbReference type="ChEBI" id="CHEBI:18072"/>
        <dbReference type="ChEBI" id="CHEBI:58639"/>
        <dbReference type="EC" id="3.5.2.17"/>
    </reaction>
</comment>
<dbReference type="PANTHER" id="PTHR10395">
    <property type="entry name" value="URICASE AND TRANSTHYRETIN-RELATED"/>
    <property type="match status" value="1"/>
</dbReference>
<evidence type="ECO:0000256" key="7">
    <source>
        <dbReference type="PIRSR" id="PIRSR600895-51"/>
    </source>
</evidence>
<feature type="binding site" evidence="7">
    <location>
        <position position="7"/>
    </location>
    <ligand>
        <name>substrate</name>
    </ligand>
</feature>
<organism evidence="10 11">
    <name type="scientific">Martelella mediterranea</name>
    <dbReference type="NCBI Taxonomy" id="293089"/>
    <lineage>
        <taxon>Bacteria</taxon>
        <taxon>Pseudomonadati</taxon>
        <taxon>Pseudomonadota</taxon>
        <taxon>Alphaproteobacteria</taxon>
        <taxon>Hyphomicrobiales</taxon>
        <taxon>Aurantimonadaceae</taxon>
        <taxon>Martelella</taxon>
    </lineage>
</organism>
<dbReference type="EC" id="3.5.2.17" evidence="8"/>
<comment type="similarity">
    <text evidence="3 8">Belongs to the transthyretin family. 5-hydroxyisourate hydrolase subfamily.</text>
</comment>
<sequence>MTGLTTHVLDTAIGQPADDMKIDVYRVGRAGREFIKTVFTNDDGRIDGGAVLKPEEIEAGQYEMVFHSGDYLRRTGATSAQPAFLEDIPLRFTIADETAHYHVPLLLSAYSYSTYRGS</sequence>
<dbReference type="OrthoDB" id="9792386at2"/>
<evidence type="ECO:0000256" key="5">
    <source>
        <dbReference type="ARBA" id="ARBA00022631"/>
    </source>
</evidence>
<feature type="binding site" evidence="7">
    <location>
        <position position="45"/>
    </location>
    <ligand>
        <name>substrate</name>
    </ligand>
</feature>
<dbReference type="PRINTS" id="PR00189">
    <property type="entry name" value="TRNSTHYRETIN"/>
</dbReference>
<dbReference type="CDD" id="cd05822">
    <property type="entry name" value="TLP_HIUase"/>
    <property type="match status" value="1"/>
</dbReference>
<keyword evidence="6 8" id="KW-0378">Hydrolase</keyword>
<evidence type="ECO:0000256" key="2">
    <source>
        <dbReference type="ARBA" id="ARBA00002704"/>
    </source>
</evidence>
<dbReference type="NCBIfam" id="TIGR02962">
    <property type="entry name" value="hdxy_isourate"/>
    <property type="match status" value="1"/>
</dbReference>
<evidence type="ECO:0000256" key="3">
    <source>
        <dbReference type="ARBA" id="ARBA00009850"/>
    </source>
</evidence>
<dbReference type="SUPFAM" id="SSF49472">
    <property type="entry name" value="Transthyretin (synonym: prealbumin)"/>
    <property type="match status" value="1"/>
</dbReference>
<name>A0A4R3NRB1_9HYPH</name>
<evidence type="ECO:0000256" key="6">
    <source>
        <dbReference type="ARBA" id="ARBA00022801"/>
    </source>
</evidence>
<protein>
    <recommendedName>
        <fullName evidence="8">5-hydroxyisourate hydrolase</fullName>
        <shortName evidence="8">HIU hydrolase</shortName>
        <shortName evidence="8">HIUHase</shortName>
        <ecNumber evidence="8">3.5.2.17</ecNumber>
    </recommendedName>
</protein>
<dbReference type="InterPro" id="IPR023418">
    <property type="entry name" value="Thyroxine_BS"/>
</dbReference>
<gene>
    <name evidence="10" type="ORF">EDC90_10177</name>
</gene>
<evidence type="ECO:0000313" key="11">
    <source>
        <dbReference type="Proteomes" id="UP000295097"/>
    </source>
</evidence>
<dbReference type="Gene3D" id="2.60.40.180">
    <property type="entry name" value="Transthyretin/hydroxyisourate hydrolase domain"/>
    <property type="match status" value="1"/>
</dbReference>
<dbReference type="AlphaFoldDB" id="A0A4R3NRB1"/>
<reference evidence="10 11" key="1">
    <citation type="submission" date="2019-03" db="EMBL/GenBank/DDBJ databases">
        <title>Freshwater and sediment microbial communities from various areas in North America, analyzing microbe dynamics in response to fracking.</title>
        <authorList>
            <person name="Lamendella R."/>
        </authorList>
    </citation>
    <scope>NUCLEOTIDE SEQUENCE [LARGE SCALE GENOMIC DNA]</scope>
    <source>
        <strain evidence="10 11">175.2</strain>
    </source>
</reference>
<dbReference type="InterPro" id="IPR014306">
    <property type="entry name" value="Hydroxyisourate_hydrolase"/>
</dbReference>
<keyword evidence="11" id="KW-1185">Reference proteome</keyword>
<dbReference type="EMBL" id="SMAR01000017">
    <property type="protein sequence ID" value="TCT37617.1"/>
    <property type="molecule type" value="Genomic_DNA"/>
</dbReference>
<dbReference type="InterPro" id="IPR023416">
    <property type="entry name" value="Transthyretin/HIU_hydrolase_d"/>
</dbReference>
<dbReference type="GO" id="GO:0006144">
    <property type="term" value="P:purine nucleobase metabolic process"/>
    <property type="evidence" value="ECO:0007669"/>
    <property type="project" value="UniProtKB-KW"/>
</dbReference>
<keyword evidence="5 8" id="KW-0659">Purine metabolism</keyword>
<dbReference type="PANTHER" id="PTHR10395:SF7">
    <property type="entry name" value="5-HYDROXYISOURATE HYDROLASE"/>
    <property type="match status" value="1"/>
</dbReference>
<evidence type="ECO:0000256" key="1">
    <source>
        <dbReference type="ARBA" id="ARBA00001043"/>
    </source>
</evidence>
<feature type="binding site" evidence="7">
    <location>
        <position position="115"/>
    </location>
    <ligand>
        <name>substrate</name>
    </ligand>
</feature>
<dbReference type="GO" id="GO:0033971">
    <property type="term" value="F:hydroxyisourate hydrolase activity"/>
    <property type="evidence" value="ECO:0007669"/>
    <property type="project" value="UniProtKB-EC"/>
</dbReference>
<comment type="function">
    <text evidence="2">Catalyzes the hydrolysis of 5-hydroxyisourate (HIU) to 2-oxo-4-hydroxy-4-carboxy-5-ureidoimidazoline (OHCU).</text>
</comment>
<dbReference type="PROSITE" id="PS00768">
    <property type="entry name" value="TRANSTHYRETIN_1"/>
    <property type="match status" value="1"/>
</dbReference>